<feature type="domain" description="VTT" evidence="8">
    <location>
        <begin position="66"/>
        <end position="198"/>
    </location>
</feature>
<dbReference type="PANTHER" id="PTHR42709">
    <property type="entry name" value="ALKALINE PHOSPHATASE LIKE PROTEIN"/>
    <property type="match status" value="1"/>
</dbReference>
<feature type="signal peptide" evidence="7">
    <location>
        <begin position="1"/>
        <end position="22"/>
    </location>
</feature>
<evidence type="ECO:0000313" key="9">
    <source>
        <dbReference type="EMBL" id="MBO8440240.1"/>
    </source>
</evidence>
<feature type="transmembrane region" description="Helical" evidence="6">
    <location>
        <begin position="178"/>
        <end position="201"/>
    </location>
</feature>
<evidence type="ECO:0000256" key="4">
    <source>
        <dbReference type="ARBA" id="ARBA00022989"/>
    </source>
</evidence>
<keyword evidence="4 6" id="KW-1133">Transmembrane helix</keyword>
<dbReference type="Proteomes" id="UP000712007">
    <property type="component" value="Unassembled WGS sequence"/>
</dbReference>
<keyword evidence="2" id="KW-1003">Cell membrane</keyword>
<feature type="chain" id="PRO_5037873470" evidence="7">
    <location>
        <begin position="23"/>
        <end position="239"/>
    </location>
</feature>
<reference evidence="9" key="1">
    <citation type="submission" date="2020-10" db="EMBL/GenBank/DDBJ databases">
        <authorList>
            <person name="Gilroy R."/>
        </authorList>
    </citation>
    <scope>NUCLEOTIDE SEQUENCE</scope>
    <source>
        <strain evidence="9">3924</strain>
    </source>
</reference>
<evidence type="ECO:0000256" key="5">
    <source>
        <dbReference type="ARBA" id="ARBA00023136"/>
    </source>
</evidence>
<dbReference type="GO" id="GO:0005886">
    <property type="term" value="C:plasma membrane"/>
    <property type="evidence" value="ECO:0007669"/>
    <property type="project" value="UniProtKB-SubCell"/>
</dbReference>
<name>A0A940DJR8_9BACT</name>
<keyword evidence="3 6" id="KW-0812">Transmembrane</keyword>
<gene>
    <name evidence="9" type="ORF">IAC51_06270</name>
</gene>
<comment type="caution">
    <text evidence="9">The sequence shown here is derived from an EMBL/GenBank/DDBJ whole genome shotgun (WGS) entry which is preliminary data.</text>
</comment>
<dbReference type="EMBL" id="JADIMV010000107">
    <property type="protein sequence ID" value="MBO8440240.1"/>
    <property type="molecule type" value="Genomic_DNA"/>
</dbReference>
<evidence type="ECO:0000256" key="7">
    <source>
        <dbReference type="SAM" id="SignalP"/>
    </source>
</evidence>
<evidence type="ECO:0000256" key="6">
    <source>
        <dbReference type="SAM" id="Phobius"/>
    </source>
</evidence>
<protein>
    <submittedName>
        <fullName evidence="9">DedA family protein</fullName>
    </submittedName>
</protein>
<evidence type="ECO:0000313" key="10">
    <source>
        <dbReference type="Proteomes" id="UP000712007"/>
    </source>
</evidence>
<accession>A0A940DJR8</accession>
<evidence type="ECO:0000259" key="8">
    <source>
        <dbReference type="Pfam" id="PF09335"/>
    </source>
</evidence>
<feature type="transmembrane region" description="Helical" evidence="6">
    <location>
        <begin position="87"/>
        <end position="112"/>
    </location>
</feature>
<sequence>MKKTVLLLILIALFFIPVSVDARTTTDTAAVETTWVDKVVGWYDENMNYWSITALMTIESSFIPFPSEVVVPPAAALSVQEGSKLNFFLVIVFATIGALLGAIINYVLALWLGRPIIYKFADSRIGRLCLLSSEKIKKAEDYFNDHGKTSTFIGRLVPGIRQLISIPAGLARMPFHIFLIYTALGAGLWNIILAIIGYIVGDNMELITYYAHEIGYIILGLLGVAFVYLIARKVYRKKR</sequence>
<proteinExistence type="predicted"/>
<keyword evidence="7" id="KW-0732">Signal</keyword>
<evidence type="ECO:0000256" key="1">
    <source>
        <dbReference type="ARBA" id="ARBA00004651"/>
    </source>
</evidence>
<keyword evidence="5 6" id="KW-0472">Membrane</keyword>
<dbReference type="InterPro" id="IPR032816">
    <property type="entry name" value="VTT_dom"/>
</dbReference>
<evidence type="ECO:0000256" key="3">
    <source>
        <dbReference type="ARBA" id="ARBA00022692"/>
    </source>
</evidence>
<feature type="transmembrane region" description="Helical" evidence="6">
    <location>
        <begin position="207"/>
        <end position="231"/>
    </location>
</feature>
<dbReference type="Pfam" id="PF09335">
    <property type="entry name" value="VTT_dom"/>
    <property type="match status" value="1"/>
</dbReference>
<comment type="subcellular location">
    <subcellularLocation>
        <location evidence="1">Cell membrane</location>
        <topology evidence="1">Multi-pass membrane protein</topology>
    </subcellularLocation>
</comment>
<reference evidence="9" key="2">
    <citation type="journal article" date="2021" name="PeerJ">
        <title>Extensive microbial diversity within the chicken gut microbiome revealed by metagenomics and culture.</title>
        <authorList>
            <person name="Gilroy R."/>
            <person name="Ravi A."/>
            <person name="Getino M."/>
            <person name="Pursley I."/>
            <person name="Horton D.L."/>
            <person name="Alikhan N.F."/>
            <person name="Baker D."/>
            <person name="Gharbi K."/>
            <person name="Hall N."/>
            <person name="Watson M."/>
            <person name="Adriaenssens E.M."/>
            <person name="Foster-Nyarko E."/>
            <person name="Jarju S."/>
            <person name="Secka A."/>
            <person name="Antonio M."/>
            <person name="Oren A."/>
            <person name="Chaudhuri R.R."/>
            <person name="La Ragione R."/>
            <person name="Hildebrand F."/>
            <person name="Pallen M.J."/>
        </authorList>
    </citation>
    <scope>NUCLEOTIDE SEQUENCE</scope>
    <source>
        <strain evidence="9">3924</strain>
    </source>
</reference>
<evidence type="ECO:0000256" key="2">
    <source>
        <dbReference type="ARBA" id="ARBA00022475"/>
    </source>
</evidence>
<dbReference type="InterPro" id="IPR051311">
    <property type="entry name" value="DedA_domain"/>
</dbReference>
<dbReference type="AlphaFoldDB" id="A0A940DJR8"/>
<organism evidence="9 10">
    <name type="scientific">Candidatus Aphodosoma intestinipullorum</name>
    <dbReference type="NCBI Taxonomy" id="2840674"/>
    <lineage>
        <taxon>Bacteria</taxon>
        <taxon>Pseudomonadati</taxon>
        <taxon>Bacteroidota</taxon>
        <taxon>Bacteroidia</taxon>
        <taxon>Bacteroidales</taxon>
        <taxon>Candidatus Aphodosoma</taxon>
    </lineage>
</organism>
<dbReference type="PANTHER" id="PTHR42709:SF6">
    <property type="entry name" value="UNDECAPRENYL PHOSPHATE TRANSPORTER A"/>
    <property type="match status" value="1"/>
</dbReference>